<dbReference type="Gene3D" id="2.40.70.10">
    <property type="entry name" value="Acid Proteases"/>
    <property type="match status" value="1"/>
</dbReference>
<dbReference type="InterPro" id="IPR021109">
    <property type="entry name" value="Peptidase_aspartic_dom_sf"/>
</dbReference>
<dbReference type="SUPFAM" id="SSF50630">
    <property type="entry name" value="Acid proteases"/>
    <property type="match status" value="1"/>
</dbReference>
<dbReference type="EMBL" id="BMKC01000001">
    <property type="protein sequence ID" value="GGA67565.1"/>
    <property type="molecule type" value="Genomic_DNA"/>
</dbReference>
<feature type="region of interest" description="Disordered" evidence="1">
    <location>
        <begin position="1"/>
        <end position="23"/>
    </location>
</feature>
<dbReference type="PANTHER" id="PTHR38037">
    <property type="entry name" value="ZN_PROTEASE DOMAIN-CONTAINING PROTEIN"/>
    <property type="match status" value="1"/>
</dbReference>
<evidence type="ECO:0000259" key="2">
    <source>
        <dbReference type="Pfam" id="PF05618"/>
    </source>
</evidence>
<evidence type="ECO:0000313" key="4">
    <source>
        <dbReference type="Proteomes" id="UP000623419"/>
    </source>
</evidence>
<accession>A0ABQ1HB75</accession>
<dbReference type="RefSeq" id="WP_308423878.1">
    <property type="nucleotide sequence ID" value="NZ_BMKC01000001.1"/>
</dbReference>
<dbReference type="Pfam" id="PF05618">
    <property type="entry name" value="Zn_protease"/>
    <property type="match status" value="1"/>
</dbReference>
<comment type="caution">
    <text evidence="3">The sequence shown here is derived from an EMBL/GenBank/DDBJ whole genome shotgun (WGS) entry which is preliminary data.</text>
</comment>
<sequence length="173" mass="19214">MGSIPITRSNPDDGHAPSFCPPEDAVPKPLPLGWREWLALPDLGITAVRAKVDTGARSSSLHVDSQETFQRDGIEWVRFELDTGRYHAPHAYGEAPVLERRKVTDSGGHRTERIFICTRLRLAGLEWLAEVNLAQRRNMLFPMLLGRTALAGRFVVDPAASFLQGEQPPVPPQ</sequence>
<evidence type="ECO:0000256" key="1">
    <source>
        <dbReference type="SAM" id="MobiDB-lite"/>
    </source>
</evidence>
<proteinExistence type="predicted"/>
<dbReference type="Proteomes" id="UP000623419">
    <property type="component" value="Unassembled WGS sequence"/>
</dbReference>
<protein>
    <submittedName>
        <fullName evidence="3">Ribosomal protein S6 modification protein</fullName>
    </submittedName>
</protein>
<gene>
    <name evidence="3" type="primary">rimK2</name>
    <name evidence="3" type="ORF">GCM10011521_02130</name>
</gene>
<dbReference type="PANTHER" id="PTHR38037:SF1">
    <property type="entry name" value="ATP-DEPENDENT ZINC PROTEASE DOMAIN-CONTAINING PROTEIN-RELATED"/>
    <property type="match status" value="1"/>
</dbReference>
<organism evidence="3 4">
    <name type="scientific">Arenimonas soli</name>
    <dbReference type="NCBI Taxonomy" id="2269504"/>
    <lineage>
        <taxon>Bacteria</taxon>
        <taxon>Pseudomonadati</taxon>
        <taxon>Pseudomonadota</taxon>
        <taxon>Gammaproteobacteria</taxon>
        <taxon>Lysobacterales</taxon>
        <taxon>Lysobacteraceae</taxon>
        <taxon>Arenimonas</taxon>
    </lineage>
</organism>
<name>A0ABQ1HB75_9GAMM</name>
<evidence type="ECO:0000313" key="3">
    <source>
        <dbReference type="EMBL" id="GGA67565.1"/>
    </source>
</evidence>
<feature type="domain" description="Retropepsin-like aspartic endopeptidase" evidence="2">
    <location>
        <begin position="32"/>
        <end position="166"/>
    </location>
</feature>
<reference evidence="4" key="1">
    <citation type="journal article" date="2019" name="Int. J. Syst. Evol. Microbiol.">
        <title>The Global Catalogue of Microorganisms (GCM) 10K type strain sequencing project: providing services to taxonomists for standard genome sequencing and annotation.</title>
        <authorList>
            <consortium name="The Broad Institute Genomics Platform"/>
            <consortium name="The Broad Institute Genome Sequencing Center for Infectious Disease"/>
            <person name="Wu L."/>
            <person name="Ma J."/>
        </authorList>
    </citation>
    <scope>NUCLEOTIDE SEQUENCE [LARGE SCALE GENOMIC DNA]</scope>
    <source>
        <strain evidence="4">CGMCC 1.15905</strain>
    </source>
</reference>
<dbReference type="InterPro" id="IPR008503">
    <property type="entry name" value="Asp_endopeptidase"/>
</dbReference>
<keyword evidence="4" id="KW-1185">Reference proteome</keyword>